<dbReference type="EMBL" id="GBRH01253553">
    <property type="protein sequence ID" value="JAD44342.1"/>
    <property type="molecule type" value="Transcribed_RNA"/>
</dbReference>
<accession>A0A0A9ABA6</accession>
<protein>
    <submittedName>
        <fullName evidence="1">Uncharacterized protein</fullName>
    </submittedName>
</protein>
<reference evidence="1" key="2">
    <citation type="journal article" date="2015" name="Data Brief">
        <title>Shoot transcriptome of the giant reed, Arundo donax.</title>
        <authorList>
            <person name="Barrero R.A."/>
            <person name="Guerrero F.D."/>
            <person name="Moolhuijzen P."/>
            <person name="Goolsby J.A."/>
            <person name="Tidwell J."/>
            <person name="Bellgard S.E."/>
            <person name="Bellgard M.I."/>
        </authorList>
    </citation>
    <scope>NUCLEOTIDE SEQUENCE</scope>
    <source>
        <tissue evidence="1">Shoot tissue taken approximately 20 cm above the soil surface</tissue>
    </source>
</reference>
<reference evidence="1" key="1">
    <citation type="submission" date="2014-09" db="EMBL/GenBank/DDBJ databases">
        <authorList>
            <person name="Magalhaes I.L.F."/>
            <person name="Oliveira U."/>
            <person name="Santos F.R."/>
            <person name="Vidigal T.H.D.A."/>
            <person name="Brescovit A.D."/>
            <person name="Santos A.J."/>
        </authorList>
    </citation>
    <scope>NUCLEOTIDE SEQUENCE</scope>
    <source>
        <tissue evidence="1">Shoot tissue taken approximately 20 cm above the soil surface</tissue>
    </source>
</reference>
<sequence>MCILCWAKLRREQ</sequence>
<name>A0A0A9ABA6_ARUDO</name>
<proteinExistence type="predicted"/>
<evidence type="ECO:0000313" key="1">
    <source>
        <dbReference type="EMBL" id="JAD44342.1"/>
    </source>
</evidence>
<organism evidence="1">
    <name type="scientific">Arundo donax</name>
    <name type="common">Giant reed</name>
    <name type="synonym">Donax arundinaceus</name>
    <dbReference type="NCBI Taxonomy" id="35708"/>
    <lineage>
        <taxon>Eukaryota</taxon>
        <taxon>Viridiplantae</taxon>
        <taxon>Streptophyta</taxon>
        <taxon>Embryophyta</taxon>
        <taxon>Tracheophyta</taxon>
        <taxon>Spermatophyta</taxon>
        <taxon>Magnoliopsida</taxon>
        <taxon>Liliopsida</taxon>
        <taxon>Poales</taxon>
        <taxon>Poaceae</taxon>
        <taxon>PACMAD clade</taxon>
        <taxon>Arundinoideae</taxon>
        <taxon>Arundineae</taxon>
        <taxon>Arundo</taxon>
    </lineage>
</organism>